<reference evidence="2 3" key="1">
    <citation type="journal article" date="2012" name="Int. J. Syst. Evol. Microbiol.">
        <title>Flammeovirga pacifica sp. nov., isolated from deep-sea sediment.</title>
        <authorList>
            <person name="Xu H."/>
            <person name="Fu Y."/>
            <person name="Yang N."/>
            <person name="Ding Z."/>
            <person name="Lai Q."/>
            <person name="Zeng R."/>
        </authorList>
    </citation>
    <scope>NUCLEOTIDE SEQUENCE [LARGE SCALE GENOMIC DNA]</scope>
    <source>
        <strain evidence="3">DSM 24597 / LMG 26175 / WPAGA1</strain>
    </source>
</reference>
<feature type="transmembrane region" description="Helical" evidence="1">
    <location>
        <begin position="408"/>
        <end position="428"/>
    </location>
</feature>
<evidence type="ECO:0000256" key="1">
    <source>
        <dbReference type="SAM" id="Phobius"/>
    </source>
</evidence>
<dbReference type="Proteomes" id="UP000179797">
    <property type="component" value="Unassembled WGS sequence"/>
</dbReference>
<dbReference type="RefSeq" id="WP_044217670.1">
    <property type="nucleotide sequence ID" value="NZ_JRYR02000002.1"/>
</dbReference>
<keyword evidence="1" id="KW-0472">Membrane</keyword>
<dbReference type="GO" id="GO:0005886">
    <property type="term" value="C:plasma membrane"/>
    <property type="evidence" value="ECO:0007669"/>
    <property type="project" value="TreeGrafter"/>
</dbReference>
<keyword evidence="1" id="KW-0812">Transmembrane</keyword>
<feature type="transmembrane region" description="Helical" evidence="1">
    <location>
        <begin position="434"/>
        <end position="453"/>
    </location>
</feature>
<accession>A0A1S1YS32</accession>
<comment type="caution">
    <text evidence="2">The sequence shown here is derived from an EMBL/GenBank/DDBJ whole genome shotgun (WGS) entry which is preliminary data.</text>
</comment>
<evidence type="ECO:0000313" key="3">
    <source>
        <dbReference type="Proteomes" id="UP000179797"/>
    </source>
</evidence>
<feature type="transmembrane region" description="Helical" evidence="1">
    <location>
        <begin position="184"/>
        <end position="210"/>
    </location>
</feature>
<feature type="transmembrane region" description="Helical" evidence="1">
    <location>
        <begin position="302"/>
        <end position="323"/>
    </location>
</feature>
<dbReference type="InterPro" id="IPR030191">
    <property type="entry name" value="CodB"/>
</dbReference>
<name>A0A1S1YS32_FLAPC</name>
<evidence type="ECO:0008006" key="4">
    <source>
        <dbReference type="Google" id="ProtNLM"/>
    </source>
</evidence>
<gene>
    <name evidence="2" type="ORF">NH26_19685</name>
</gene>
<proteinExistence type="predicted"/>
<dbReference type="PANTHER" id="PTHR30569:SF0">
    <property type="entry name" value="CYTOSINE PERMEASE"/>
    <property type="match status" value="1"/>
</dbReference>
<feature type="transmembrane region" description="Helical" evidence="1">
    <location>
        <begin position="370"/>
        <end position="396"/>
    </location>
</feature>
<feature type="transmembrane region" description="Helical" evidence="1">
    <location>
        <begin position="230"/>
        <end position="249"/>
    </location>
</feature>
<evidence type="ECO:0000313" key="2">
    <source>
        <dbReference type="EMBL" id="OHX63836.1"/>
    </source>
</evidence>
<feature type="transmembrane region" description="Helical" evidence="1">
    <location>
        <begin position="344"/>
        <end position="364"/>
    </location>
</feature>
<dbReference type="OrthoDB" id="9770247at2"/>
<organism evidence="2 3">
    <name type="scientific">Flammeovirga pacifica</name>
    <dbReference type="NCBI Taxonomy" id="915059"/>
    <lineage>
        <taxon>Bacteria</taxon>
        <taxon>Pseudomonadati</taxon>
        <taxon>Bacteroidota</taxon>
        <taxon>Cytophagia</taxon>
        <taxon>Cytophagales</taxon>
        <taxon>Flammeovirgaceae</taxon>
        <taxon>Flammeovirga</taxon>
    </lineage>
</organism>
<dbReference type="STRING" id="915059.NH26_19685"/>
<keyword evidence="3" id="KW-1185">Reference proteome</keyword>
<dbReference type="PANTHER" id="PTHR30569">
    <property type="entry name" value="CYTOSINE TRANSPORTER CODB"/>
    <property type="match status" value="1"/>
</dbReference>
<dbReference type="AlphaFoldDB" id="A0A1S1YS32"/>
<feature type="transmembrane region" description="Helical" evidence="1">
    <location>
        <begin position="152"/>
        <end position="172"/>
    </location>
</feature>
<dbReference type="EMBL" id="JRYR02000002">
    <property type="protein sequence ID" value="OHX63836.1"/>
    <property type="molecule type" value="Genomic_DNA"/>
</dbReference>
<feature type="transmembrane region" description="Helical" evidence="1">
    <location>
        <begin position="261"/>
        <end position="290"/>
    </location>
</feature>
<feature type="transmembrane region" description="Helical" evidence="1">
    <location>
        <begin position="108"/>
        <end position="132"/>
    </location>
</feature>
<protein>
    <recommendedName>
        <fullName evidence="4">Cytosine permease</fullName>
    </recommendedName>
</protein>
<sequence>MQLKKLFAEQVESVNEYEREPVPKSEVKGFKSFVGMVSGEHIAGTEFVIGPLFVLHGAAAMDVFWGLLIGNLLATLSWVLFCAPAAVKTRTTIFYQLERISGKGIVTLYNSVNGLLFCVTASAMIGVSASAVGIMLDIKGPGLNDLYPTSPLWVGIIFAIGAVITVVATFGFDKVSKFANIFAPWMPIIFFSAGVAMLPQLGVTSISDFFTVAEEKIWTGVPIDGQTKYTFWHIMIFAWLCNSAMHLGLSDMSIYRYAKKASYGIASAFGMFIGHFMAWLASGILCAVALQMGESNPSPGQIAFMGAGYAGLLCVVIAGWTTANPTIYRSGLAVQGLFPKLKRWKITLIVGCVTTVLACSPAFVSKLDQFLGVYALCAAPIGSIVLADIFIFPKIGLISNYAEKKKSWLNYSVLLSWGLSILGSYLFYKGFDLDFYFFAAIPGWLLGFITYIITAKLIQSKADDKDVELENLSVNELN</sequence>
<feature type="transmembrane region" description="Helical" evidence="1">
    <location>
        <begin position="63"/>
        <end position="87"/>
    </location>
</feature>
<dbReference type="Gene3D" id="1.10.4160.10">
    <property type="entry name" value="Hydantoin permease"/>
    <property type="match status" value="1"/>
</dbReference>
<keyword evidence="1" id="KW-1133">Transmembrane helix</keyword>
<dbReference type="GO" id="GO:0015209">
    <property type="term" value="F:cytosine transmembrane transporter activity"/>
    <property type="evidence" value="ECO:0007669"/>
    <property type="project" value="InterPro"/>
</dbReference>